<evidence type="ECO:0000313" key="2">
    <source>
        <dbReference type="EMBL" id="GAY78685.1"/>
    </source>
</evidence>
<comment type="caution">
    <text evidence="2">The sequence shown here is derived from an EMBL/GenBank/DDBJ whole genome shotgun (WGS) entry which is preliminary data.</text>
</comment>
<gene>
    <name evidence="2" type="ORF">NBRC111894_4239</name>
</gene>
<proteinExistence type="predicted"/>
<dbReference type="Proteomes" id="UP000319716">
    <property type="component" value="Unassembled WGS sequence"/>
</dbReference>
<reference evidence="2 3" key="1">
    <citation type="submission" date="2017-11" db="EMBL/GenBank/DDBJ databases">
        <title>Draft Genome Sequence of Sporolactobacillus inulinus NBRC 111894 Isolated from Koso, a Japanese Sugar-Vegetable Fermented Beverage.</title>
        <authorList>
            <person name="Chiou T.Y."/>
            <person name="Oshima K."/>
            <person name="Suda W."/>
            <person name="Hattori M."/>
            <person name="Takahashi T."/>
        </authorList>
    </citation>
    <scope>NUCLEOTIDE SEQUENCE [LARGE SCALE GENOMIC DNA]</scope>
    <source>
        <strain evidence="2 3">NBRC111894</strain>
    </source>
</reference>
<accession>A0A4Y1ZHT1</accession>
<evidence type="ECO:0000313" key="3">
    <source>
        <dbReference type="Proteomes" id="UP000319716"/>
    </source>
</evidence>
<dbReference type="EMBL" id="BEXB01000057">
    <property type="protein sequence ID" value="GAY78685.1"/>
    <property type="molecule type" value="Genomic_DNA"/>
</dbReference>
<feature type="region of interest" description="Disordered" evidence="1">
    <location>
        <begin position="91"/>
        <end position="115"/>
    </location>
</feature>
<dbReference type="RefSeq" id="WP_262393478.1">
    <property type="nucleotide sequence ID" value="NZ_BEXB01000057.1"/>
</dbReference>
<evidence type="ECO:0000256" key="1">
    <source>
        <dbReference type="SAM" id="MobiDB-lite"/>
    </source>
</evidence>
<protein>
    <submittedName>
        <fullName evidence="2">Uncharacterized protein</fullName>
    </submittedName>
</protein>
<dbReference type="AlphaFoldDB" id="A0A4Y1ZHT1"/>
<sequence length="115" mass="13228">MNSEKQVEEQLYFSNMRKNYIDVLRKDLIGPSEEHELIKERPNTFYLGGMLYPANIKVEDIDIQEFGTGEETEDKDNQVRDYDDANQEEIASNQNRFQPSSIGLSCNIKTSSGKS</sequence>
<name>A0A4Y1ZHT1_9BACL</name>
<organism evidence="2 3">
    <name type="scientific">Sporolactobacillus inulinus</name>
    <dbReference type="NCBI Taxonomy" id="2078"/>
    <lineage>
        <taxon>Bacteria</taxon>
        <taxon>Bacillati</taxon>
        <taxon>Bacillota</taxon>
        <taxon>Bacilli</taxon>
        <taxon>Bacillales</taxon>
        <taxon>Sporolactobacillaceae</taxon>
        <taxon>Sporolactobacillus</taxon>
    </lineage>
</organism>